<organism evidence="3 4">
    <name type="scientific">Allacma fusca</name>
    <dbReference type="NCBI Taxonomy" id="39272"/>
    <lineage>
        <taxon>Eukaryota</taxon>
        <taxon>Metazoa</taxon>
        <taxon>Ecdysozoa</taxon>
        <taxon>Arthropoda</taxon>
        <taxon>Hexapoda</taxon>
        <taxon>Collembola</taxon>
        <taxon>Symphypleona</taxon>
        <taxon>Sminthuridae</taxon>
        <taxon>Allacma</taxon>
    </lineage>
</organism>
<dbReference type="AlphaFoldDB" id="A0A8J2K6V8"/>
<dbReference type="OrthoDB" id="190201at2759"/>
<evidence type="ECO:0000313" key="4">
    <source>
        <dbReference type="Proteomes" id="UP000708208"/>
    </source>
</evidence>
<comment type="similarity">
    <text evidence="1">Belongs to the AB hydrolase superfamily.</text>
</comment>
<proteinExistence type="inferred from homology"/>
<dbReference type="GO" id="GO:0016787">
    <property type="term" value="F:hydrolase activity"/>
    <property type="evidence" value="ECO:0007669"/>
    <property type="project" value="UniProtKB-KW"/>
</dbReference>
<dbReference type="InterPro" id="IPR050266">
    <property type="entry name" value="AB_hydrolase_sf"/>
</dbReference>
<dbReference type="PANTHER" id="PTHR43798:SF14">
    <property type="entry name" value="SERINE HYDROLASE-LIKE PROTEIN DDB_G0286239"/>
    <property type="match status" value="1"/>
</dbReference>
<dbReference type="GO" id="GO:0016020">
    <property type="term" value="C:membrane"/>
    <property type="evidence" value="ECO:0007669"/>
    <property type="project" value="TreeGrafter"/>
</dbReference>
<protein>
    <submittedName>
        <fullName evidence="3">Uncharacterized protein</fullName>
    </submittedName>
</protein>
<dbReference type="PANTHER" id="PTHR43798">
    <property type="entry name" value="MONOACYLGLYCEROL LIPASE"/>
    <property type="match status" value="1"/>
</dbReference>
<keyword evidence="2" id="KW-0378">Hydrolase</keyword>
<dbReference type="Proteomes" id="UP000708208">
    <property type="component" value="Unassembled WGS sequence"/>
</dbReference>
<name>A0A8J2K6V8_9HEXA</name>
<dbReference type="EMBL" id="CAJVCH010236206">
    <property type="protein sequence ID" value="CAG7732719.1"/>
    <property type="molecule type" value="Genomic_DNA"/>
</dbReference>
<evidence type="ECO:0000256" key="2">
    <source>
        <dbReference type="ARBA" id="ARBA00022801"/>
    </source>
</evidence>
<sequence length="221" mass="25389">MIKRLVTFYFKWTKFSIIGHSMGAYGGFLYSSLFPNDIVHLVSLDVTKPLERACGGAMESLVSAITLGLAQESKDFSTKSKVFSYEEAVRLQRRLFGDSLTEESAKIIMKRGCRQVKPNEYTFTRDVRLLNPGLALSQFRCRGDTLDEMKRLKCRLLILKGKEGPFLEPEETNAEALEIYRKSCPYFEYHLVEGDHYFHLNFPEEAARLINSFFLKSKSLL</sequence>
<comment type="caution">
    <text evidence="3">The sequence shown here is derived from an EMBL/GenBank/DDBJ whole genome shotgun (WGS) entry which is preliminary data.</text>
</comment>
<reference evidence="3" key="1">
    <citation type="submission" date="2021-06" db="EMBL/GenBank/DDBJ databases">
        <authorList>
            <person name="Hodson N. C."/>
            <person name="Mongue J. A."/>
            <person name="Jaron S. K."/>
        </authorList>
    </citation>
    <scope>NUCLEOTIDE SEQUENCE</scope>
</reference>
<evidence type="ECO:0000313" key="3">
    <source>
        <dbReference type="EMBL" id="CAG7732719.1"/>
    </source>
</evidence>
<accession>A0A8J2K6V8</accession>
<gene>
    <name evidence="3" type="ORF">AFUS01_LOCUS21214</name>
</gene>
<evidence type="ECO:0000256" key="1">
    <source>
        <dbReference type="ARBA" id="ARBA00008645"/>
    </source>
</evidence>
<keyword evidence="4" id="KW-1185">Reference proteome</keyword>